<dbReference type="PROSITE" id="PS00760">
    <property type="entry name" value="SPASE_I_2"/>
    <property type="match status" value="1"/>
</dbReference>
<dbReference type="Proteomes" id="UP000008467">
    <property type="component" value="Chromosome"/>
</dbReference>
<dbReference type="RefSeq" id="WP_013657300.1">
    <property type="nucleotide sequence ID" value="NC_015275.1"/>
</dbReference>
<gene>
    <name evidence="9" type="ordered locus">Clole_2298</name>
</gene>
<dbReference type="PRINTS" id="PR00727">
    <property type="entry name" value="LEADERPTASE"/>
</dbReference>
<dbReference type="eggNOG" id="COG0681">
    <property type="taxonomic scope" value="Bacteria"/>
</dbReference>
<dbReference type="KEGG" id="cle:Clole_2298"/>
<evidence type="ECO:0000259" key="8">
    <source>
        <dbReference type="Pfam" id="PF10502"/>
    </source>
</evidence>
<feature type="active site" evidence="6">
    <location>
        <position position="42"/>
    </location>
</feature>
<comment type="catalytic activity">
    <reaction evidence="1 7">
        <text>Cleavage of hydrophobic, N-terminal signal or leader sequences from secreted and periplasmic proteins.</text>
        <dbReference type="EC" id="3.4.21.89"/>
    </reaction>
</comment>
<keyword evidence="10" id="KW-1185">Reference proteome</keyword>
<evidence type="ECO:0000256" key="7">
    <source>
        <dbReference type="RuleBase" id="RU362042"/>
    </source>
</evidence>
<protein>
    <recommendedName>
        <fullName evidence="4 7">Signal peptidase I</fullName>
        <ecNumber evidence="4 7">3.4.21.89</ecNumber>
    </recommendedName>
</protein>
<dbReference type="GO" id="GO:0006465">
    <property type="term" value="P:signal peptide processing"/>
    <property type="evidence" value="ECO:0007669"/>
    <property type="project" value="InterPro"/>
</dbReference>
<dbReference type="InterPro" id="IPR019533">
    <property type="entry name" value="Peptidase_S26"/>
</dbReference>
<evidence type="ECO:0000256" key="3">
    <source>
        <dbReference type="ARBA" id="ARBA00009370"/>
    </source>
</evidence>
<comment type="subcellular location">
    <subcellularLocation>
        <location evidence="2">Cell membrane</location>
        <topology evidence="2">Single-pass type II membrane protein</topology>
    </subcellularLocation>
    <subcellularLocation>
        <location evidence="7">Membrane</location>
        <topology evidence="7">Single-pass type II membrane protein</topology>
    </subcellularLocation>
</comment>
<evidence type="ECO:0000256" key="4">
    <source>
        <dbReference type="ARBA" id="ARBA00013208"/>
    </source>
</evidence>
<dbReference type="PANTHER" id="PTHR43390:SF1">
    <property type="entry name" value="CHLOROPLAST PROCESSING PEPTIDASE"/>
    <property type="match status" value="1"/>
</dbReference>
<keyword evidence="7" id="KW-0645">Protease</keyword>
<proteinExistence type="inferred from homology"/>
<keyword evidence="5 7" id="KW-0378">Hydrolase</keyword>
<accession>F2JS69</accession>
<dbReference type="GO" id="GO:0005886">
    <property type="term" value="C:plasma membrane"/>
    <property type="evidence" value="ECO:0007669"/>
    <property type="project" value="UniProtKB-SubCell"/>
</dbReference>
<dbReference type="PANTHER" id="PTHR43390">
    <property type="entry name" value="SIGNAL PEPTIDASE I"/>
    <property type="match status" value="1"/>
</dbReference>
<dbReference type="Pfam" id="PF10502">
    <property type="entry name" value="Peptidase_S26"/>
    <property type="match status" value="1"/>
</dbReference>
<reference evidence="9 10" key="1">
    <citation type="journal article" date="2011" name="J. Bacteriol.">
        <title>Complete genome sequence of the cellulose-degrading bacterium Cellulosilyticum lentocellum.</title>
        <authorList>
            <consortium name="US DOE Joint Genome Institute"/>
            <person name="Miller D.A."/>
            <person name="Suen G."/>
            <person name="Bruce D."/>
            <person name="Copeland A."/>
            <person name="Cheng J.F."/>
            <person name="Detter C."/>
            <person name="Goodwin L.A."/>
            <person name="Han C.S."/>
            <person name="Hauser L.J."/>
            <person name="Land M.L."/>
            <person name="Lapidus A."/>
            <person name="Lucas S."/>
            <person name="Meincke L."/>
            <person name="Pitluck S."/>
            <person name="Tapia R."/>
            <person name="Teshima H."/>
            <person name="Woyke T."/>
            <person name="Fox B.G."/>
            <person name="Angert E.R."/>
            <person name="Currie C.R."/>
        </authorList>
    </citation>
    <scope>NUCLEOTIDE SEQUENCE [LARGE SCALE GENOMIC DNA]</scope>
    <source>
        <strain evidence="10">ATCC 49066 / DSM 5427 / NCIMB 11756 / RHM5</strain>
    </source>
</reference>
<organism evidence="9 10">
    <name type="scientific">Cellulosilyticum lentocellum (strain ATCC 49066 / DSM 5427 / NCIMB 11756 / RHM5)</name>
    <name type="common">Clostridium lentocellum</name>
    <dbReference type="NCBI Taxonomy" id="642492"/>
    <lineage>
        <taxon>Bacteria</taxon>
        <taxon>Bacillati</taxon>
        <taxon>Bacillota</taxon>
        <taxon>Clostridia</taxon>
        <taxon>Lachnospirales</taxon>
        <taxon>Cellulosilyticaceae</taxon>
        <taxon>Cellulosilyticum</taxon>
    </lineage>
</organism>
<evidence type="ECO:0000313" key="9">
    <source>
        <dbReference type="EMBL" id="ADZ84006.1"/>
    </source>
</evidence>
<dbReference type="InterPro" id="IPR000223">
    <property type="entry name" value="Pept_S26A_signal_pept_1"/>
</dbReference>
<dbReference type="EC" id="3.4.21.89" evidence="4 7"/>
<evidence type="ECO:0000313" key="10">
    <source>
        <dbReference type="Proteomes" id="UP000008467"/>
    </source>
</evidence>
<feature type="domain" description="Peptidase S26" evidence="8">
    <location>
        <begin position="12"/>
        <end position="169"/>
    </location>
</feature>
<evidence type="ECO:0000256" key="2">
    <source>
        <dbReference type="ARBA" id="ARBA00004401"/>
    </source>
</evidence>
<evidence type="ECO:0000256" key="1">
    <source>
        <dbReference type="ARBA" id="ARBA00000677"/>
    </source>
</evidence>
<evidence type="ECO:0000256" key="5">
    <source>
        <dbReference type="ARBA" id="ARBA00022801"/>
    </source>
</evidence>
<dbReference type="HOGENOM" id="CLU_028723_5_1_9"/>
<dbReference type="GO" id="GO:0004252">
    <property type="term" value="F:serine-type endopeptidase activity"/>
    <property type="evidence" value="ECO:0007669"/>
    <property type="project" value="InterPro"/>
</dbReference>
<sequence>MSKVLYSIKGCVEFIKELVLVVLVALLFTSFIVSHNKIPTPSMVSTINEQDHILTTMVPYYYRNPEVGEIVVFKQGEESWVKRVIGLPGDIIDIREGQVYVNDEAIDESAYLAAGMSSEPYPGSDHVTFPYTVQEDHYFLMGDNRAQSQDCRYLGAIARDKIYGKAWIKIYPFNQIGLLK</sequence>
<dbReference type="STRING" id="642492.Clole_2298"/>
<evidence type="ECO:0000256" key="6">
    <source>
        <dbReference type="PIRSR" id="PIRSR600223-1"/>
    </source>
</evidence>
<dbReference type="SUPFAM" id="SSF51306">
    <property type="entry name" value="LexA/Signal peptidase"/>
    <property type="match status" value="1"/>
</dbReference>
<dbReference type="EMBL" id="CP002582">
    <property type="protein sequence ID" value="ADZ84006.1"/>
    <property type="molecule type" value="Genomic_DNA"/>
</dbReference>
<feature type="active site" evidence="6">
    <location>
        <position position="82"/>
    </location>
</feature>
<name>F2JS69_CELLD</name>
<dbReference type="InterPro" id="IPR036286">
    <property type="entry name" value="LexA/Signal_pep-like_sf"/>
</dbReference>
<dbReference type="InterPro" id="IPR019757">
    <property type="entry name" value="Pept_S26A_signal_pept_1_Lys-AS"/>
</dbReference>
<dbReference type="CDD" id="cd06530">
    <property type="entry name" value="S26_SPase_I"/>
    <property type="match status" value="1"/>
</dbReference>
<comment type="similarity">
    <text evidence="3 7">Belongs to the peptidase S26 family.</text>
</comment>
<dbReference type="NCBIfam" id="TIGR02227">
    <property type="entry name" value="sigpep_I_bact"/>
    <property type="match status" value="1"/>
</dbReference>
<dbReference type="Gene3D" id="2.10.109.10">
    <property type="entry name" value="Umud Fragment, subunit A"/>
    <property type="match status" value="1"/>
</dbReference>
<dbReference type="AlphaFoldDB" id="F2JS69"/>
<dbReference type="GO" id="GO:0009003">
    <property type="term" value="F:signal peptidase activity"/>
    <property type="evidence" value="ECO:0007669"/>
    <property type="project" value="UniProtKB-EC"/>
</dbReference>